<gene>
    <name evidence="5" type="primary">pabB</name>
    <name evidence="5" type="ORF">ACFQ0F_04600</name>
</gene>
<dbReference type="InterPro" id="IPR005802">
    <property type="entry name" value="ADC_synth_comp_1"/>
</dbReference>
<dbReference type="RefSeq" id="WP_379069573.1">
    <property type="nucleotide sequence ID" value="NZ_JBHTIT010000001.1"/>
</dbReference>
<accession>A0ABW3HGC4</accession>
<keyword evidence="6" id="KW-1185">Reference proteome</keyword>
<protein>
    <recommendedName>
        <fullName evidence="1">aminodeoxychorismate synthase</fullName>
        <ecNumber evidence="1">2.6.1.85</ecNumber>
    </recommendedName>
</protein>
<dbReference type="PRINTS" id="PR00095">
    <property type="entry name" value="ANTSNTHASEI"/>
</dbReference>
<comment type="caution">
    <text evidence="5">The sequence shown here is derived from an EMBL/GenBank/DDBJ whole genome shotgun (WGS) entry which is preliminary data.</text>
</comment>
<dbReference type="Proteomes" id="UP001597044">
    <property type="component" value="Unassembled WGS sequence"/>
</dbReference>
<evidence type="ECO:0000256" key="2">
    <source>
        <dbReference type="ARBA" id="ARBA00022679"/>
    </source>
</evidence>
<dbReference type="InterPro" id="IPR015890">
    <property type="entry name" value="Chorismate_C"/>
</dbReference>
<dbReference type="PANTHER" id="PTHR11236:SF50">
    <property type="entry name" value="AMINODEOXYCHORISMATE SYNTHASE COMPONENT 1"/>
    <property type="match status" value="1"/>
</dbReference>
<sequence length="462" mass="50757">MHLASLPWQDTPLPYANALLTERWPLLLDSQGAGRWHILVANPRATAVLTEAGWQFDGWPGIDGDSFAVIAALQVWGEALKSGQLSASEANTAPTKTAASELPFMSGVMGYVGYAAPSEHGLPERHGDDWPLATLAYYDQGIALDCETHEAWVWASDAMSAAEWQNWQQRCVTNSEAKPAAKLEAFQLKTPFQALTTQQRYADDIAHIHELIRAGDCYQVNYTQAYEAQHSGRLWTRYEELRELARAPYGAYWALPWGELLSLSPEQFIGINDRTLTTRPIKGTRARGNDSEQDQVEASALTASAKDMAENIMITDLLRNDLSKHARIGSVSVPELCALKSFGQVHHLVTTITATLNSDATVAEVLRDAFPGGSITGAPKKRVMEIIEAIEPTARGVYCGMLFYWDARGRVDSSITIRTLAAKDGVVRTWAGGGITLDSTWQAEYEECWSKMGGVIEALSKP</sequence>
<dbReference type="SUPFAM" id="SSF56322">
    <property type="entry name" value="ADC synthase"/>
    <property type="match status" value="1"/>
</dbReference>
<evidence type="ECO:0000313" key="5">
    <source>
        <dbReference type="EMBL" id="MFD0949675.1"/>
    </source>
</evidence>
<feature type="domain" description="Anthranilate synthase component I N-terminal" evidence="4">
    <location>
        <begin position="10"/>
        <end position="152"/>
    </location>
</feature>
<dbReference type="EMBL" id="JBHTIT010000001">
    <property type="protein sequence ID" value="MFD0949675.1"/>
    <property type="molecule type" value="Genomic_DNA"/>
</dbReference>
<dbReference type="InterPro" id="IPR006805">
    <property type="entry name" value="Anth_synth_I_N"/>
</dbReference>
<evidence type="ECO:0000259" key="3">
    <source>
        <dbReference type="Pfam" id="PF00425"/>
    </source>
</evidence>
<dbReference type="GO" id="GO:0046820">
    <property type="term" value="F:4-amino-4-deoxychorismate synthase activity"/>
    <property type="evidence" value="ECO:0007669"/>
    <property type="project" value="UniProtKB-EC"/>
</dbReference>
<dbReference type="InterPro" id="IPR019999">
    <property type="entry name" value="Anth_synth_I-like"/>
</dbReference>
<dbReference type="NCBIfam" id="TIGR00553">
    <property type="entry name" value="pabB"/>
    <property type="match status" value="1"/>
</dbReference>
<dbReference type="Gene3D" id="3.60.120.10">
    <property type="entry name" value="Anthranilate synthase"/>
    <property type="match status" value="1"/>
</dbReference>
<dbReference type="InterPro" id="IPR005801">
    <property type="entry name" value="ADC_synthase"/>
</dbReference>
<dbReference type="Pfam" id="PF04715">
    <property type="entry name" value="Anth_synt_I_N"/>
    <property type="match status" value="1"/>
</dbReference>
<feature type="domain" description="Chorismate-utilising enzyme C-terminal" evidence="3">
    <location>
        <begin position="198"/>
        <end position="451"/>
    </location>
</feature>
<proteinExistence type="predicted"/>
<dbReference type="Pfam" id="PF00425">
    <property type="entry name" value="Chorismate_bind"/>
    <property type="match status" value="1"/>
</dbReference>
<dbReference type="PANTHER" id="PTHR11236">
    <property type="entry name" value="AMINOBENZOATE/ANTHRANILATE SYNTHASE"/>
    <property type="match status" value="1"/>
</dbReference>
<evidence type="ECO:0000313" key="6">
    <source>
        <dbReference type="Proteomes" id="UP001597044"/>
    </source>
</evidence>
<evidence type="ECO:0000259" key="4">
    <source>
        <dbReference type="Pfam" id="PF04715"/>
    </source>
</evidence>
<evidence type="ECO:0000256" key="1">
    <source>
        <dbReference type="ARBA" id="ARBA00013139"/>
    </source>
</evidence>
<name>A0ABW3HGC4_9GAMM</name>
<dbReference type="EC" id="2.6.1.85" evidence="1"/>
<organism evidence="5 6">
    <name type="scientific">Paraperlucidibaca wandonensis</name>
    <dbReference type="NCBI Taxonomy" id="1268273"/>
    <lineage>
        <taxon>Bacteria</taxon>
        <taxon>Pseudomonadati</taxon>
        <taxon>Pseudomonadota</taxon>
        <taxon>Gammaproteobacteria</taxon>
        <taxon>Moraxellales</taxon>
        <taxon>Moraxellaceae</taxon>
        <taxon>Paraperlucidibaca</taxon>
    </lineage>
</organism>
<keyword evidence="2 5" id="KW-0808">Transferase</keyword>
<keyword evidence="5" id="KW-0032">Aminotransferase</keyword>
<reference evidence="6" key="1">
    <citation type="journal article" date="2019" name="Int. J. Syst. Evol. Microbiol.">
        <title>The Global Catalogue of Microorganisms (GCM) 10K type strain sequencing project: providing services to taxonomists for standard genome sequencing and annotation.</title>
        <authorList>
            <consortium name="The Broad Institute Genomics Platform"/>
            <consortium name="The Broad Institute Genome Sequencing Center for Infectious Disease"/>
            <person name="Wu L."/>
            <person name="Ma J."/>
        </authorList>
    </citation>
    <scope>NUCLEOTIDE SEQUENCE [LARGE SCALE GENOMIC DNA]</scope>
    <source>
        <strain evidence="6">CCUG 63419</strain>
    </source>
</reference>